<dbReference type="EMBL" id="LWCS01000003">
    <property type="protein sequence ID" value="OAN41557.1"/>
    <property type="molecule type" value="Genomic_DNA"/>
</dbReference>
<sequence length="88" mass="8897">MGRTDSASLVIDAPREKVLAALINPTAQPRRLPPDGTAAGPTTSTRGGTRVDVSADDVAEVVSAADHLAGMTSSPNNLTAYLAATAHS</sequence>
<proteinExistence type="predicted"/>
<reference evidence="2 3" key="1">
    <citation type="submission" date="2016-04" db="EMBL/GenBank/DDBJ databases">
        <title>Draft Genome Sequences of Staphylococcus capitis Strain H36, S. capitis Strain H65, S. cohnii Strain H62, S. hominis Strain H69, Mycobacterium iranicum Strain H39, Plantibacter sp. Strain H53, Pseudomonas oryzihabitans Strain H72, and Microbacterium sp. Strain H83, isolated from residential settings.</title>
        <authorList>
            <person name="Lymperopoulou D."/>
            <person name="Adams R.I."/>
            <person name="Lindow S."/>
            <person name="Coil D.A."/>
            <person name="Jospin G."/>
            <person name="Eisen J.A."/>
        </authorList>
    </citation>
    <scope>NUCLEOTIDE SEQUENCE [LARGE SCALE GENOMIC DNA]</scope>
    <source>
        <strain evidence="2 3">H39</strain>
    </source>
</reference>
<dbReference type="OrthoDB" id="9786557at2"/>
<dbReference type="Proteomes" id="UP000078396">
    <property type="component" value="Unassembled WGS sequence"/>
</dbReference>
<feature type="region of interest" description="Disordered" evidence="1">
    <location>
        <begin position="25"/>
        <end position="51"/>
    </location>
</feature>
<name>A0A178M100_MYCIR</name>
<gene>
    <name evidence="2" type="ORF">A4X20_13235</name>
</gene>
<dbReference type="AlphaFoldDB" id="A0A178M100"/>
<evidence type="ECO:0000313" key="2">
    <source>
        <dbReference type="EMBL" id="OAN41557.1"/>
    </source>
</evidence>
<comment type="caution">
    <text evidence="2">The sequence shown here is derived from an EMBL/GenBank/DDBJ whole genome shotgun (WGS) entry which is preliminary data.</text>
</comment>
<dbReference type="RefSeq" id="WP_064280383.1">
    <property type="nucleotide sequence ID" value="NZ_LWCS01000003.1"/>
</dbReference>
<protein>
    <submittedName>
        <fullName evidence="2">Uncharacterized protein</fullName>
    </submittedName>
</protein>
<evidence type="ECO:0000313" key="3">
    <source>
        <dbReference type="Proteomes" id="UP000078396"/>
    </source>
</evidence>
<accession>A0A178M100</accession>
<organism evidence="2 3">
    <name type="scientific">Mycolicibacterium iranicum</name>
    <name type="common">Mycobacterium iranicum</name>
    <dbReference type="NCBI Taxonomy" id="912594"/>
    <lineage>
        <taxon>Bacteria</taxon>
        <taxon>Bacillati</taxon>
        <taxon>Actinomycetota</taxon>
        <taxon>Actinomycetes</taxon>
        <taxon>Mycobacteriales</taxon>
        <taxon>Mycobacteriaceae</taxon>
        <taxon>Mycolicibacterium</taxon>
    </lineage>
</organism>
<evidence type="ECO:0000256" key="1">
    <source>
        <dbReference type="SAM" id="MobiDB-lite"/>
    </source>
</evidence>